<dbReference type="Proteomes" id="UP000292274">
    <property type="component" value="Unassembled WGS sequence"/>
</dbReference>
<dbReference type="AlphaFoldDB" id="A0A4R0FX40"/>
<sequence length="191" mass="20698">MASQETPTNSSKHRRLAIALGLCAGLAAIVAILAVIPRANHDGWGILNGLRSSSSATPEPEPTSKSASGLDTPPTQLMVDCIRQTKGPEATEFFLEDIPEDRWGDPVSGTLTTFGEPYVLWLFDAECKSYEAVAVPRATSRTFEAYVGQVWYYAEASVKQPGETCDCRVFSPANSGVRQEFSDTGALTYRM</sequence>
<keyword evidence="2" id="KW-0472">Membrane</keyword>
<keyword evidence="2" id="KW-0812">Transmembrane</keyword>
<feature type="transmembrane region" description="Helical" evidence="2">
    <location>
        <begin position="16"/>
        <end position="36"/>
    </location>
</feature>
<keyword evidence="4" id="KW-1185">Reference proteome</keyword>
<protein>
    <submittedName>
        <fullName evidence="3">Uncharacterized protein</fullName>
    </submittedName>
</protein>
<reference evidence="3 4" key="1">
    <citation type="submission" date="2019-02" db="EMBL/GenBank/DDBJ databases">
        <title>Jishengella sp. nov., isolated from a root of Zingiber montanum.</title>
        <authorList>
            <person name="Kuncharoen N."/>
            <person name="Kudo T."/>
            <person name="Masahiro Y."/>
            <person name="Ohkuma M."/>
            <person name="Tanasupawat S."/>
        </authorList>
    </citation>
    <scope>NUCLEOTIDE SEQUENCE [LARGE SCALE GENOMIC DNA]</scope>
    <source>
        <strain evidence="3 4">PLAI 1-1</strain>
    </source>
</reference>
<dbReference type="EMBL" id="SJJR01000037">
    <property type="protein sequence ID" value="TCB88644.1"/>
    <property type="molecule type" value="Genomic_DNA"/>
</dbReference>
<name>A0A4R0FX40_9ACTN</name>
<accession>A0A4R0FX40</accession>
<dbReference type="RefSeq" id="WP_131309468.1">
    <property type="nucleotide sequence ID" value="NZ_SJJR01000037.1"/>
</dbReference>
<feature type="compositionally biased region" description="Low complexity" evidence="1">
    <location>
        <begin position="53"/>
        <end position="66"/>
    </location>
</feature>
<proteinExistence type="predicted"/>
<comment type="caution">
    <text evidence="3">The sequence shown here is derived from an EMBL/GenBank/DDBJ whole genome shotgun (WGS) entry which is preliminary data.</text>
</comment>
<keyword evidence="2" id="KW-1133">Transmembrane helix</keyword>
<evidence type="ECO:0000313" key="4">
    <source>
        <dbReference type="Proteomes" id="UP000292274"/>
    </source>
</evidence>
<evidence type="ECO:0000256" key="2">
    <source>
        <dbReference type="SAM" id="Phobius"/>
    </source>
</evidence>
<evidence type="ECO:0000313" key="3">
    <source>
        <dbReference type="EMBL" id="TCB88644.1"/>
    </source>
</evidence>
<gene>
    <name evidence="3" type="ORF">E0H26_28405</name>
</gene>
<organism evidence="3 4">
    <name type="scientific">Micromonospora zingiberis</name>
    <dbReference type="NCBI Taxonomy" id="2053011"/>
    <lineage>
        <taxon>Bacteria</taxon>
        <taxon>Bacillati</taxon>
        <taxon>Actinomycetota</taxon>
        <taxon>Actinomycetes</taxon>
        <taxon>Micromonosporales</taxon>
        <taxon>Micromonosporaceae</taxon>
        <taxon>Micromonospora</taxon>
    </lineage>
</organism>
<feature type="region of interest" description="Disordered" evidence="1">
    <location>
        <begin position="53"/>
        <end position="74"/>
    </location>
</feature>
<dbReference type="OrthoDB" id="3404783at2"/>
<evidence type="ECO:0000256" key="1">
    <source>
        <dbReference type="SAM" id="MobiDB-lite"/>
    </source>
</evidence>